<dbReference type="Pfam" id="PF01940">
    <property type="entry name" value="DUF92"/>
    <property type="match status" value="1"/>
</dbReference>
<dbReference type="EMBL" id="CP107006">
    <property type="protein sequence ID" value="UYQ95818.1"/>
    <property type="molecule type" value="Genomic_DNA"/>
</dbReference>
<name>A0ABY6J853_9BACT</name>
<keyword evidence="8" id="KW-1185">Reference proteome</keyword>
<proteinExistence type="inferred from homology"/>
<dbReference type="RefSeq" id="WP_264283495.1">
    <property type="nucleotide sequence ID" value="NZ_CP107006.1"/>
</dbReference>
<feature type="transmembrane region" description="Helical" evidence="6">
    <location>
        <begin position="210"/>
        <end position="231"/>
    </location>
</feature>
<keyword evidence="3 6" id="KW-0812">Transmembrane</keyword>
<evidence type="ECO:0000256" key="6">
    <source>
        <dbReference type="SAM" id="Phobius"/>
    </source>
</evidence>
<sequence length="232" mass="24138">MRDLLLLLPLLLVFALVAVRAGKLTIPAAVAACLTGALVFMGAGWIGIALLGVFFVLGVGATGHKKKKKAEMMMGARTAGQVFANGGFAAIMGALAWWYAPTWTIFDLMLAASLAAATADTLSSELGMVYGRRFFNILSFKREMPGPDGVISLEGTLIGAAGAAIIAGTYSLAGTPDVFWPVLLGGVGGNIVDSLLGASLERRGWIGNNVVNFLNTTAGGLIAWGLFTIFIR</sequence>
<feature type="transmembrane region" description="Helical" evidence="6">
    <location>
        <begin position="151"/>
        <end position="172"/>
    </location>
</feature>
<feature type="transmembrane region" description="Helical" evidence="6">
    <location>
        <begin position="37"/>
        <end position="61"/>
    </location>
</feature>
<evidence type="ECO:0000256" key="1">
    <source>
        <dbReference type="ARBA" id="ARBA00004141"/>
    </source>
</evidence>
<dbReference type="PANTHER" id="PTHR13353:SF5">
    <property type="entry name" value="TRANSMEMBRANE PROTEIN 19"/>
    <property type="match status" value="1"/>
</dbReference>
<organism evidence="7 8">
    <name type="scientific">Chitinophaga horti</name>
    <dbReference type="NCBI Taxonomy" id="2920382"/>
    <lineage>
        <taxon>Bacteria</taxon>
        <taxon>Pseudomonadati</taxon>
        <taxon>Bacteroidota</taxon>
        <taxon>Chitinophagia</taxon>
        <taxon>Chitinophagales</taxon>
        <taxon>Chitinophagaceae</taxon>
        <taxon>Chitinophaga</taxon>
    </lineage>
</organism>
<comment type="subcellular location">
    <subcellularLocation>
        <location evidence="1">Membrane</location>
        <topology evidence="1">Multi-pass membrane protein</topology>
    </subcellularLocation>
</comment>
<gene>
    <name evidence="7" type="ORF">MKQ68_11975</name>
</gene>
<comment type="similarity">
    <text evidence="2">Belongs to the TMEM19 family.</text>
</comment>
<dbReference type="InterPro" id="IPR002794">
    <property type="entry name" value="DUF92_TMEM19"/>
</dbReference>
<dbReference type="Proteomes" id="UP001162741">
    <property type="component" value="Chromosome"/>
</dbReference>
<accession>A0ABY6J853</accession>
<keyword evidence="5 6" id="KW-0472">Membrane</keyword>
<protein>
    <submittedName>
        <fullName evidence="7">DUF92 domain-containing protein</fullName>
    </submittedName>
</protein>
<feature type="transmembrane region" description="Helical" evidence="6">
    <location>
        <begin position="82"/>
        <end position="100"/>
    </location>
</feature>
<evidence type="ECO:0000256" key="4">
    <source>
        <dbReference type="ARBA" id="ARBA00022989"/>
    </source>
</evidence>
<evidence type="ECO:0000256" key="2">
    <source>
        <dbReference type="ARBA" id="ARBA00009012"/>
    </source>
</evidence>
<evidence type="ECO:0000313" key="7">
    <source>
        <dbReference type="EMBL" id="UYQ95818.1"/>
    </source>
</evidence>
<keyword evidence="4 6" id="KW-1133">Transmembrane helix</keyword>
<feature type="transmembrane region" description="Helical" evidence="6">
    <location>
        <begin position="178"/>
        <end position="198"/>
    </location>
</feature>
<dbReference type="PANTHER" id="PTHR13353">
    <property type="entry name" value="TRANSMEMBRANE PROTEIN 19"/>
    <property type="match status" value="1"/>
</dbReference>
<feature type="transmembrane region" description="Helical" evidence="6">
    <location>
        <begin position="106"/>
        <end position="130"/>
    </location>
</feature>
<evidence type="ECO:0000256" key="5">
    <source>
        <dbReference type="ARBA" id="ARBA00023136"/>
    </source>
</evidence>
<evidence type="ECO:0000313" key="8">
    <source>
        <dbReference type="Proteomes" id="UP001162741"/>
    </source>
</evidence>
<evidence type="ECO:0000256" key="3">
    <source>
        <dbReference type="ARBA" id="ARBA00022692"/>
    </source>
</evidence>
<reference evidence="7" key="1">
    <citation type="submission" date="2022-10" db="EMBL/GenBank/DDBJ databases">
        <title>Chitinophaga sp. nov., isolated from soil.</title>
        <authorList>
            <person name="Jeon C.O."/>
        </authorList>
    </citation>
    <scope>NUCLEOTIDE SEQUENCE</scope>
    <source>
        <strain evidence="7">R8</strain>
    </source>
</reference>